<reference evidence="1 2" key="1">
    <citation type="submission" date="2015-05" db="EMBL/GenBank/DDBJ databases">
        <title>Genome assembly of Archangium gephyra DSM 2261.</title>
        <authorList>
            <person name="Sharma G."/>
            <person name="Subramanian S."/>
        </authorList>
    </citation>
    <scope>NUCLEOTIDE SEQUENCE [LARGE SCALE GENOMIC DNA]</scope>
    <source>
        <strain evidence="1 2">DSM 2261</strain>
    </source>
</reference>
<dbReference type="EMBL" id="CP011509">
    <property type="protein sequence ID" value="AKJ04319.1"/>
    <property type="molecule type" value="Genomic_DNA"/>
</dbReference>
<organism evidence="1 2">
    <name type="scientific">Archangium gephyra</name>
    <dbReference type="NCBI Taxonomy" id="48"/>
    <lineage>
        <taxon>Bacteria</taxon>
        <taxon>Pseudomonadati</taxon>
        <taxon>Myxococcota</taxon>
        <taxon>Myxococcia</taxon>
        <taxon>Myxococcales</taxon>
        <taxon>Cystobacterineae</taxon>
        <taxon>Archangiaceae</taxon>
        <taxon>Archangium</taxon>
    </lineage>
</organism>
<dbReference type="KEGG" id="age:AA314_05945"/>
<sequence>MAGVGEKRHCAAGDFQELSFLDGAAVPKAFEEQQNRVTKGVVCAH</sequence>
<proteinExistence type="predicted"/>
<evidence type="ECO:0000313" key="2">
    <source>
        <dbReference type="Proteomes" id="UP000035579"/>
    </source>
</evidence>
<evidence type="ECO:0000313" key="1">
    <source>
        <dbReference type="EMBL" id="AKJ04319.1"/>
    </source>
</evidence>
<dbReference type="AlphaFoldDB" id="A0AAC8QBI8"/>
<gene>
    <name evidence="1" type="ORF">AA314_05945</name>
</gene>
<accession>A0AAC8QBI8</accession>
<protein>
    <submittedName>
        <fullName evidence="1">Uncharacterized protein</fullName>
    </submittedName>
</protein>
<dbReference type="Proteomes" id="UP000035579">
    <property type="component" value="Chromosome"/>
</dbReference>
<name>A0AAC8QBI8_9BACT</name>